<gene>
    <name evidence="2" type="ordered locus">LOC_Os11g20730</name>
</gene>
<reference evidence="3" key="2">
    <citation type="journal article" date="2008" name="Nucleic Acids Res.">
        <title>The rice annotation project database (RAP-DB): 2008 update.</title>
        <authorList>
            <consortium name="The rice annotation project (RAP)"/>
        </authorList>
    </citation>
    <scope>GENOME REANNOTATION</scope>
    <source>
        <strain evidence="3">cv. Nipponbare</strain>
    </source>
</reference>
<evidence type="ECO:0000256" key="1">
    <source>
        <dbReference type="SAM" id="MobiDB-lite"/>
    </source>
</evidence>
<evidence type="ECO:0000313" key="2">
    <source>
        <dbReference type="EMBL" id="AAX96118.1"/>
    </source>
</evidence>
<organism evidence="2 3">
    <name type="scientific">Oryza sativa subsp. japonica</name>
    <name type="common">Rice</name>
    <dbReference type="NCBI Taxonomy" id="39947"/>
    <lineage>
        <taxon>Eukaryota</taxon>
        <taxon>Viridiplantae</taxon>
        <taxon>Streptophyta</taxon>
        <taxon>Embryophyta</taxon>
        <taxon>Tracheophyta</taxon>
        <taxon>Spermatophyta</taxon>
        <taxon>Magnoliopsida</taxon>
        <taxon>Liliopsida</taxon>
        <taxon>Poales</taxon>
        <taxon>Poaceae</taxon>
        <taxon>BOP clade</taxon>
        <taxon>Oryzoideae</taxon>
        <taxon>Oryzeae</taxon>
        <taxon>Oryzinae</taxon>
        <taxon>Oryza</taxon>
        <taxon>Oryza sativa</taxon>
    </lineage>
</organism>
<dbReference type="Proteomes" id="UP000000763">
    <property type="component" value="Chromosome 11"/>
</dbReference>
<proteinExistence type="predicted"/>
<reference evidence="3" key="1">
    <citation type="journal article" date="2005" name="Nature">
        <title>The map-based sequence of the rice genome.</title>
        <authorList>
            <consortium name="International rice genome sequencing project (IRGSP)"/>
            <person name="Matsumoto T."/>
            <person name="Wu J."/>
            <person name="Kanamori H."/>
            <person name="Katayose Y."/>
            <person name="Fujisawa M."/>
            <person name="Namiki N."/>
            <person name="Mizuno H."/>
            <person name="Yamamoto K."/>
            <person name="Antonio B.A."/>
            <person name="Baba T."/>
            <person name="Sakata K."/>
            <person name="Nagamura Y."/>
            <person name="Aoki H."/>
            <person name="Arikawa K."/>
            <person name="Arita K."/>
            <person name="Bito T."/>
            <person name="Chiden Y."/>
            <person name="Fujitsuka N."/>
            <person name="Fukunaka R."/>
            <person name="Hamada M."/>
            <person name="Harada C."/>
            <person name="Hayashi A."/>
            <person name="Hijishita S."/>
            <person name="Honda M."/>
            <person name="Hosokawa S."/>
            <person name="Ichikawa Y."/>
            <person name="Idonuma A."/>
            <person name="Iijima M."/>
            <person name="Ikeda M."/>
            <person name="Ikeno M."/>
            <person name="Ito K."/>
            <person name="Ito S."/>
            <person name="Ito T."/>
            <person name="Ito Y."/>
            <person name="Ito Y."/>
            <person name="Iwabuchi A."/>
            <person name="Kamiya K."/>
            <person name="Karasawa W."/>
            <person name="Kurita K."/>
            <person name="Katagiri S."/>
            <person name="Kikuta A."/>
            <person name="Kobayashi H."/>
            <person name="Kobayashi N."/>
            <person name="Machita K."/>
            <person name="Maehara T."/>
            <person name="Masukawa M."/>
            <person name="Mizubayashi T."/>
            <person name="Mukai Y."/>
            <person name="Nagasaki H."/>
            <person name="Nagata Y."/>
            <person name="Naito S."/>
            <person name="Nakashima M."/>
            <person name="Nakama Y."/>
            <person name="Nakamichi Y."/>
            <person name="Nakamura M."/>
            <person name="Meguro A."/>
            <person name="Negishi M."/>
            <person name="Ohta I."/>
            <person name="Ohta T."/>
            <person name="Okamoto M."/>
            <person name="Ono N."/>
            <person name="Saji S."/>
            <person name="Sakaguchi M."/>
            <person name="Sakai K."/>
            <person name="Shibata M."/>
            <person name="Shimokawa T."/>
            <person name="Song J."/>
            <person name="Takazaki Y."/>
            <person name="Terasawa K."/>
            <person name="Tsugane M."/>
            <person name="Tsuji K."/>
            <person name="Ueda S."/>
            <person name="Waki K."/>
            <person name="Yamagata H."/>
            <person name="Yamamoto M."/>
            <person name="Yamamoto S."/>
            <person name="Yamane H."/>
            <person name="Yoshiki S."/>
            <person name="Yoshihara R."/>
            <person name="Yukawa K."/>
            <person name="Zhong H."/>
            <person name="Yano M."/>
            <person name="Yuan Q."/>
            <person name="Ouyang S."/>
            <person name="Liu J."/>
            <person name="Jones K.M."/>
            <person name="Gansberger K."/>
            <person name="Moffat K."/>
            <person name="Hill J."/>
            <person name="Bera J."/>
            <person name="Fadrosh D."/>
            <person name="Jin S."/>
            <person name="Johri S."/>
            <person name="Kim M."/>
            <person name="Overton L."/>
            <person name="Reardon M."/>
            <person name="Tsitrin T."/>
            <person name="Vuong H."/>
            <person name="Weaver B."/>
            <person name="Ciecko A."/>
            <person name="Tallon L."/>
            <person name="Jackson J."/>
            <person name="Pai G."/>
            <person name="Aken S.V."/>
            <person name="Utterback T."/>
            <person name="Reidmuller S."/>
            <person name="Feldblyum T."/>
            <person name="Hsiao J."/>
            <person name="Zismann V."/>
            <person name="Iobst S."/>
            <person name="de Vazeille A.R."/>
            <person name="Buell C.R."/>
            <person name="Ying K."/>
            <person name="Li Y."/>
            <person name="Lu T."/>
            <person name="Huang Y."/>
            <person name="Zhao Q."/>
            <person name="Feng Q."/>
            <person name="Zhang L."/>
            <person name="Zhu J."/>
            <person name="Weng Q."/>
            <person name="Mu J."/>
            <person name="Lu Y."/>
            <person name="Fan D."/>
            <person name="Liu Y."/>
            <person name="Guan J."/>
            <person name="Zhang Y."/>
            <person name="Yu S."/>
            <person name="Liu X."/>
            <person name="Zhang Y."/>
            <person name="Hong G."/>
            <person name="Han B."/>
            <person name="Choisne N."/>
            <person name="Demange N."/>
            <person name="Orjeda G."/>
            <person name="Samain S."/>
            <person name="Cattolico L."/>
            <person name="Pelletier E."/>
            <person name="Couloux A."/>
            <person name="Segurens B."/>
            <person name="Wincker P."/>
            <person name="D'Hont A."/>
            <person name="Scarpelli C."/>
            <person name="Weissenbach J."/>
            <person name="Salanoubat M."/>
            <person name="Quetier F."/>
            <person name="Yu Y."/>
            <person name="Kim H.R."/>
            <person name="Rambo T."/>
            <person name="Currie J."/>
            <person name="Collura K."/>
            <person name="Luo M."/>
            <person name="Yang T."/>
            <person name="Ammiraju J.S.S."/>
            <person name="Engler F."/>
            <person name="Soderlund C."/>
            <person name="Wing R.A."/>
            <person name="Palmer L.E."/>
            <person name="de la Bastide M."/>
            <person name="Spiegel L."/>
            <person name="Nascimento L."/>
            <person name="Zutavern T."/>
            <person name="O'Shaughnessy A."/>
            <person name="Dike S."/>
            <person name="Dedhia N."/>
            <person name="Preston R."/>
            <person name="Balija V."/>
            <person name="McCombie W.R."/>
            <person name="Chow T."/>
            <person name="Chen H."/>
            <person name="Chung M."/>
            <person name="Chen C."/>
            <person name="Shaw J."/>
            <person name="Wu H."/>
            <person name="Hsiao K."/>
            <person name="Chao Y."/>
            <person name="Chu M."/>
            <person name="Cheng C."/>
            <person name="Hour A."/>
            <person name="Lee P."/>
            <person name="Lin S."/>
            <person name="Lin Y."/>
            <person name="Liou J."/>
            <person name="Liu S."/>
            <person name="Hsing Y."/>
            <person name="Raghuvanshi S."/>
            <person name="Mohanty A."/>
            <person name="Bharti A.K."/>
            <person name="Gaur A."/>
            <person name="Gupta V."/>
            <person name="Kumar D."/>
            <person name="Ravi V."/>
            <person name="Vij S."/>
            <person name="Kapur A."/>
            <person name="Khurana P."/>
            <person name="Khurana P."/>
            <person name="Khurana J.P."/>
            <person name="Tyagi A.K."/>
            <person name="Gaikwad K."/>
            <person name="Singh A."/>
            <person name="Dalal V."/>
            <person name="Srivastava S."/>
            <person name="Dixit A."/>
            <person name="Pal A.K."/>
            <person name="Ghazi I.A."/>
            <person name="Yadav M."/>
            <person name="Pandit A."/>
            <person name="Bhargava A."/>
            <person name="Sureshbabu K."/>
            <person name="Batra K."/>
            <person name="Sharma T.R."/>
            <person name="Mohapatra T."/>
            <person name="Singh N.K."/>
            <person name="Messing J."/>
            <person name="Nelson A.B."/>
            <person name="Fuks G."/>
            <person name="Kavchok S."/>
            <person name="Keizer G."/>
            <person name="Linton E."/>
            <person name="Llaca V."/>
            <person name="Song R."/>
            <person name="Tanyolac B."/>
            <person name="Young S."/>
            <person name="Ho-Il K."/>
            <person name="Hahn J.H."/>
            <person name="Sangsakoo G."/>
            <person name="Vanavichit A."/>
            <person name="de Mattos Luiz.A.T."/>
            <person name="Zimmer P.D."/>
            <person name="Malone G."/>
            <person name="Dellagostin O."/>
            <person name="de Oliveira A.C."/>
            <person name="Bevan M."/>
            <person name="Bancroft I."/>
            <person name="Minx P."/>
            <person name="Cordum H."/>
            <person name="Wilson R."/>
            <person name="Cheng Z."/>
            <person name="Jin W."/>
            <person name="Jiang J."/>
            <person name="Leong S.A."/>
            <person name="Iwama H."/>
            <person name="Gojobori T."/>
            <person name="Itoh T."/>
            <person name="Niimura Y."/>
            <person name="Fujii Y."/>
            <person name="Habara T."/>
            <person name="Sakai H."/>
            <person name="Sato Y."/>
            <person name="Wilson G."/>
            <person name="Kumar K."/>
            <person name="McCouch S."/>
            <person name="Juretic N."/>
            <person name="Hoen D."/>
            <person name="Wright S."/>
            <person name="Bruskiewich R."/>
            <person name="Bureau T."/>
            <person name="Miyao A."/>
            <person name="Hirochika H."/>
            <person name="Nishikawa T."/>
            <person name="Kadowaki K."/>
            <person name="Sugiura M."/>
            <person name="Burr B."/>
            <person name="Sasaki T."/>
        </authorList>
    </citation>
    <scope>NUCLEOTIDE SEQUENCE [LARGE SCALE GENOMIC DNA]</scope>
    <source>
        <strain evidence="3">cv. Nipponbare</strain>
    </source>
</reference>
<evidence type="ECO:0000313" key="3">
    <source>
        <dbReference type="Proteomes" id="UP000000763"/>
    </source>
</evidence>
<dbReference type="EMBL" id="AC137922">
    <property type="protein sequence ID" value="AAX96118.1"/>
    <property type="molecule type" value="Genomic_DNA"/>
</dbReference>
<name>Q2R6A5_ORYSJ</name>
<dbReference type="AlphaFoldDB" id="Q2R6A5"/>
<sequence length="161" mass="17828">MKKLVQQMQHMCLGCYSMTRQGKLIQKNKVEFPKLIEEKTDKKPDGEQDGDREESKPTLQDHIDSAVHHALINQSSVLVNTLTGMIKSVVDGSIDEEKTKGPIYFPNLVFPSYKTVRTKLGSGQHQTTPTSVPIAPGVDTILLTRQQPISGVQTSNTLALE</sequence>
<accession>Q2R6A5</accession>
<feature type="region of interest" description="Disordered" evidence="1">
    <location>
        <begin position="35"/>
        <end position="58"/>
    </location>
</feature>
<feature type="compositionally biased region" description="Basic and acidic residues" evidence="1">
    <location>
        <begin position="35"/>
        <end position="46"/>
    </location>
</feature>
<protein>
    <submittedName>
        <fullName evidence="2">Uncharacterized protein</fullName>
    </submittedName>
</protein>